<reference evidence="1" key="1">
    <citation type="journal article" date="2021" name="Proc. Natl. Acad. Sci. U.S.A.">
        <title>A Catalog of Tens of Thousands of Viruses from Human Metagenomes Reveals Hidden Associations with Chronic Diseases.</title>
        <authorList>
            <person name="Tisza M.J."/>
            <person name="Buck C.B."/>
        </authorList>
    </citation>
    <scope>NUCLEOTIDE SEQUENCE</scope>
    <source>
        <strain evidence="1">CtdDI2</strain>
    </source>
</reference>
<evidence type="ECO:0000313" key="1">
    <source>
        <dbReference type="EMBL" id="DAD96816.1"/>
    </source>
</evidence>
<dbReference type="EMBL" id="BK015224">
    <property type="protein sequence ID" value="DAD96816.1"/>
    <property type="molecule type" value="Genomic_DNA"/>
</dbReference>
<proteinExistence type="predicted"/>
<accession>A0A8S5NRH0</accession>
<name>A0A8S5NRH0_9CAUD</name>
<protein>
    <submittedName>
        <fullName evidence="1">Uncharacterized protein</fullName>
    </submittedName>
</protein>
<sequence>MINPDNFIFHSDFWYPTDFKEGSKELDVSLPTTTALDDIEDGDYFSAWLEYPNQPWIYGRSPYDQFNVFAENGKLWFAKAPQFGGARFKGTVHYRIYHRDKNFLFRSTGKCEIIAKRLTGTMNMTPGSNVSVLDVPSGMSGKYLVRGTYVFRGVRGLVDSSAGPISLYTTYDHGANTIKLNATMEQAAVNGEFLQYDLQLIPVKTEHPWVFHSDKFAFCLPRVIETQVRVQGVAPARTKWQIRGQPFDIPGTRQAYDYLTRHSINTRWQARGAGMRGGLNFVGYLEVTHDKITPIVEVDNSSYLQPTAIDSGYLMFRIYEYQNNIS</sequence>
<organism evidence="1">
    <name type="scientific">Podoviridae sp. ctdDI2</name>
    <dbReference type="NCBI Taxonomy" id="2826567"/>
    <lineage>
        <taxon>Viruses</taxon>
        <taxon>Duplodnaviria</taxon>
        <taxon>Heunggongvirae</taxon>
        <taxon>Uroviricota</taxon>
        <taxon>Caudoviricetes</taxon>
    </lineage>
</organism>